<dbReference type="GO" id="GO:0004888">
    <property type="term" value="F:transmembrane signaling receptor activity"/>
    <property type="evidence" value="ECO:0007669"/>
    <property type="project" value="TreeGrafter"/>
</dbReference>
<dbReference type="Pfam" id="PF00672">
    <property type="entry name" value="HAMP"/>
    <property type="match status" value="1"/>
</dbReference>
<dbReference type="GO" id="GO:0006935">
    <property type="term" value="P:chemotaxis"/>
    <property type="evidence" value="ECO:0007669"/>
    <property type="project" value="UniProtKB-KW"/>
</dbReference>
<keyword evidence="3" id="KW-0472">Membrane</keyword>
<dbReference type="PANTHER" id="PTHR43531:SF11">
    <property type="entry name" value="METHYL-ACCEPTING CHEMOTAXIS PROTEIN 3"/>
    <property type="match status" value="1"/>
</dbReference>
<dbReference type="KEGG" id="cbol:CGC65_19225"/>
<dbReference type="InterPro" id="IPR004089">
    <property type="entry name" value="MCPsignal_dom"/>
</dbReference>
<dbReference type="AlphaFoldDB" id="A0A412ZC54"/>
<dbReference type="EMBL" id="QRZM01000002">
    <property type="protein sequence ID" value="RGV77657.1"/>
    <property type="molecule type" value="Genomic_DNA"/>
</dbReference>
<dbReference type="Gene3D" id="1.10.287.950">
    <property type="entry name" value="Methyl-accepting chemotaxis protein"/>
    <property type="match status" value="1"/>
</dbReference>
<gene>
    <name evidence="4" type="ORF">DWW02_08335</name>
</gene>
<sequence>MLKNLKIRTRLLLSYVVIIFLCLCASIVALIMLNHIGDNLTIFYDNNYTVTVNVATARRKIQEARGDILRAIVESDQEISKELIENADNSLIMMRETFPIIRQVFRGDKSLIDEVESIQKEAIVYRNQVFDAILANKKDKAFDIMKNGYVPHLNQMADKLQAIADIAGENAKKMVQDGQKAQEMSITLVTVIIILSFILAGTIGLYISNTVRKPIKEIEMAIQKLARGELETAQVKYISKDEVGDLSNNIRYLIGIQKKIIFDIAHIMGDLSKGDFTTCSNALEAYMGNYEGILISMRNLRNNLSDMLQLINQAAFQVAAGGEQISASSQTLAQGAAEQACSVEELANSISVISEQVQETASNVEKAREQTMQAGGSVNDCMHQMQEMVNAMKDISHKSSEIKKIIKVIEDIAFQTNILALNASVEAARAGAVGKGFSVVASEVRNLAEQSARASKNTAVLIEGSLQAVETGRKIADKTAQSLEQVAQNTQTVSCTVDDIADAASRQASSLTQVTQGIRQISYVVQTNTATSEESAGASEELARQAQSLKNLVDGFKLENSEARLVSKSCKT</sequence>
<dbReference type="InterPro" id="IPR024478">
    <property type="entry name" value="HlyB_4HB_MCP"/>
</dbReference>
<evidence type="ECO:0000256" key="3">
    <source>
        <dbReference type="SAM" id="Phobius"/>
    </source>
</evidence>
<dbReference type="Pfam" id="PF12729">
    <property type="entry name" value="4HB_MCP_1"/>
    <property type="match status" value="1"/>
</dbReference>
<dbReference type="SUPFAM" id="SSF58104">
    <property type="entry name" value="Methyl-accepting chemotaxis protein (MCP) signaling domain"/>
    <property type="match status" value="1"/>
</dbReference>
<evidence type="ECO:0000313" key="5">
    <source>
        <dbReference type="Proteomes" id="UP000284543"/>
    </source>
</evidence>
<dbReference type="Proteomes" id="UP000284543">
    <property type="component" value="Unassembled WGS sequence"/>
</dbReference>
<evidence type="ECO:0000256" key="2">
    <source>
        <dbReference type="ARBA" id="ARBA00029447"/>
    </source>
</evidence>
<dbReference type="InterPro" id="IPR051310">
    <property type="entry name" value="MCP_chemotaxis"/>
</dbReference>
<dbReference type="PANTHER" id="PTHR43531">
    <property type="entry name" value="PROTEIN ICFG"/>
    <property type="match status" value="1"/>
</dbReference>
<dbReference type="CDD" id="cd11386">
    <property type="entry name" value="MCP_signal"/>
    <property type="match status" value="1"/>
</dbReference>
<dbReference type="CDD" id="cd06225">
    <property type="entry name" value="HAMP"/>
    <property type="match status" value="1"/>
</dbReference>
<keyword evidence="3" id="KW-1133">Transmembrane helix</keyword>
<comment type="similarity">
    <text evidence="2">Belongs to the methyl-accepting chemotaxis (MCP) protein family.</text>
</comment>
<evidence type="ECO:0000256" key="1">
    <source>
        <dbReference type="ARBA" id="ARBA00022500"/>
    </source>
</evidence>
<dbReference type="Gene3D" id="6.10.340.10">
    <property type="match status" value="1"/>
</dbReference>
<protein>
    <submittedName>
        <fullName evidence="4">Methyl-accepting chemotaxis protein</fullName>
    </submittedName>
</protein>
<keyword evidence="3" id="KW-0812">Transmembrane</keyword>
<name>A0A412ZC54_9FIRM</name>
<dbReference type="GO" id="GO:0007165">
    <property type="term" value="P:signal transduction"/>
    <property type="evidence" value="ECO:0007669"/>
    <property type="project" value="InterPro"/>
</dbReference>
<accession>A0A412ZC54</accession>
<dbReference type="PROSITE" id="PS50111">
    <property type="entry name" value="CHEMOTAXIS_TRANSDUC_2"/>
    <property type="match status" value="1"/>
</dbReference>
<dbReference type="PROSITE" id="PS50885">
    <property type="entry name" value="HAMP"/>
    <property type="match status" value="1"/>
</dbReference>
<reference evidence="4 5" key="1">
    <citation type="submission" date="2018-08" db="EMBL/GenBank/DDBJ databases">
        <title>A genome reference for cultivated species of the human gut microbiota.</title>
        <authorList>
            <person name="Zou Y."/>
            <person name="Xue W."/>
            <person name="Luo G."/>
        </authorList>
    </citation>
    <scope>NUCLEOTIDE SEQUENCE [LARGE SCALE GENOMIC DNA]</scope>
    <source>
        <strain evidence="4 5">AF14-18</strain>
    </source>
</reference>
<dbReference type="InterPro" id="IPR003660">
    <property type="entry name" value="HAMP_dom"/>
</dbReference>
<dbReference type="Pfam" id="PF00015">
    <property type="entry name" value="MCPsignal"/>
    <property type="match status" value="1"/>
</dbReference>
<keyword evidence="1" id="KW-0145">Chemotaxis</keyword>
<proteinExistence type="inferred from homology"/>
<feature type="transmembrane region" description="Helical" evidence="3">
    <location>
        <begin position="12"/>
        <end position="33"/>
    </location>
</feature>
<dbReference type="GO" id="GO:0005886">
    <property type="term" value="C:plasma membrane"/>
    <property type="evidence" value="ECO:0007669"/>
    <property type="project" value="TreeGrafter"/>
</dbReference>
<comment type="caution">
    <text evidence="4">The sequence shown here is derived from an EMBL/GenBank/DDBJ whole genome shotgun (WGS) entry which is preliminary data.</text>
</comment>
<evidence type="ECO:0000313" key="4">
    <source>
        <dbReference type="EMBL" id="RGV77657.1"/>
    </source>
</evidence>
<feature type="transmembrane region" description="Helical" evidence="3">
    <location>
        <begin position="184"/>
        <end position="207"/>
    </location>
</feature>
<organism evidence="4 5">
    <name type="scientific">Enterocloster bolteae</name>
    <dbReference type="NCBI Taxonomy" id="208479"/>
    <lineage>
        <taxon>Bacteria</taxon>
        <taxon>Bacillati</taxon>
        <taxon>Bacillota</taxon>
        <taxon>Clostridia</taxon>
        <taxon>Lachnospirales</taxon>
        <taxon>Lachnospiraceae</taxon>
        <taxon>Enterocloster</taxon>
    </lineage>
</organism>
<dbReference type="RefSeq" id="WP_002565017.1">
    <property type="nucleotide sequence ID" value="NZ_CABKUK010000001.1"/>
</dbReference>
<dbReference type="SMART" id="SM00283">
    <property type="entry name" value="MA"/>
    <property type="match status" value="1"/>
</dbReference>